<evidence type="ECO:0000313" key="2">
    <source>
        <dbReference type="Proteomes" id="UP000254925"/>
    </source>
</evidence>
<protein>
    <submittedName>
        <fullName evidence="1">Uncharacterized protein</fullName>
    </submittedName>
</protein>
<comment type="caution">
    <text evidence="1">The sequence shown here is derived from an EMBL/GenBank/DDBJ whole genome shotgun (WGS) entry which is preliminary data.</text>
</comment>
<organism evidence="1 2">
    <name type="scientific">Microvirga subterranea</name>
    <dbReference type="NCBI Taxonomy" id="186651"/>
    <lineage>
        <taxon>Bacteria</taxon>
        <taxon>Pseudomonadati</taxon>
        <taxon>Pseudomonadota</taxon>
        <taxon>Alphaproteobacteria</taxon>
        <taxon>Hyphomicrobiales</taxon>
        <taxon>Methylobacteriaceae</taxon>
        <taxon>Microvirga</taxon>
    </lineage>
</organism>
<dbReference type="Proteomes" id="UP000254925">
    <property type="component" value="Unassembled WGS sequence"/>
</dbReference>
<dbReference type="EMBL" id="QQBB01000019">
    <property type="protein sequence ID" value="RDI51221.1"/>
    <property type="molecule type" value="Genomic_DNA"/>
</dbReference>
<evidence type="ECO:0000313" key="1">
    <source>
        <dbReference type="EMBL" id="RDI51221.1"/>
    </source>
</evidence>
<keyword evidence="2" id="KW-1185">Reference proteome</keyword>
<name>A0A370H563_9HYPH</name>
<accession>A0A370H563</accession>
<proteinExistence type="predicted"/>
<dbReference type="OrthoDB" id="8453606at2"/>
<dbReference type="RefSeq" id="WP_114773214.1">
    <property type="nucleotide sequence ID" value="NZ_QQBB01000019.1"/>
</dbReference>
<sequence length="131" mass="14536">MNPINSVTITGLTRVPQPKPGRNGYTILAYFSAEANGFSLQGCAFVRTPRQGLTVWPPKLEGLDTRRSLTITNDQLRQAMVRQAQAAYRALGGSDGEWIRDDDEDMPAPSRTDVVIEEDAGLQRYLLNCRP</sequence>
<dbReference type="AlphaFoldDB" id="A0A370H563"/>
<reference evidence="1 2" key="1">
    <citation type="submission" date="2018-07" db="EMBL/GenBank/DDBJ databases">
        <title>Genomic Encyclopedia of Type Strains, Phase IV (KMG-IV): sequencing the most valuable type-strain genomes for metagenomic binning, comparative biology and taxonomic classification.</title>
        <authorList>
            <person name="Goeker M."/>
        </authorList>
    </citation>
    <scope>NUCLEOTIDE SEQUENCE [LARGE SCALE GENOMIC DNA]</scope>
    <source>
        <strain evidence="1 2">DSM 14364</strain>
    </source>
</reference>
<gene>
    <name evidence="1" type="ORF">DES45_1194</name>
</gene>